<dbReference type="PROSITE" id="PS00844">
    <property type="entry name" value="DALA_DALA_LIGASE_2"/>
    <property type="match status" value="1"/>
</dbReference>
<comment type="function">
    <text evidence="2 22">Cell wall formation.</text>
</comment>
<keyword evidence="8 22" id="KW-0436">Ligase</keyword>
<evidence type="ECO:0000256" key="7">
    <source>
        <dbReference type="ARBA" id="ARBA00022490"/>
    </source>
</evidence>
<dbReference type="InterPro" id="IPR016185">
    <property type="entry name" value="PreATP-grasp_dom_sf"/>
</dbReference>
<dbReference type="InterPro" id="IPR005905">
    <property type="entry name" value="D_ala_D_ala"/>
</dbReference>
<accession>A0A1H4TJE0</accession>
<keyword evidence="11 25" id="KW-0067">ATP-binding</keyword>
<evidence type="ECO:0000256" key="9">
    <source>
        <dbReference type="ARBA" id="ARBA00022723"/>
    </source>
</evidence>
<dbReference type="Proteomes" id="UP000199183">
    <property type="component" value="Unassembled WGS sequence"/>
</dbReference>
<feature type="binding site" evidence="24">
    <location>
        <position position="297"/>
    </location>
    <ligand>
        <name>Mg(2+)</name>
        <dbReference type="ChEBI" id="CHEBI:18420"/>
        <label>1</label>
    </ligand>
</feature>
<evidence type="ECO:0000256" key="8">
    <source>
        <dbReference type="ARBA" id="ARBA00022598"/>
    </source>
</evidence>
<dbReference type="AlphaFoldDB" id="A0A1H4TJE0"/>
<dbReference type="Gene3D" id="3.30.1490.20">
    <property type="entry name" value="ATP-grasp fold, A domain"/>
    <property type="match status" value="1"/>
</dbReference>
<protein>
    <recommendedName>
        <fullName evidence="19 22">D-alanine--D-alanine ligase</fullName>
        <ecNumber evidence="6 22">6.3.2.4</ecNumber>
    </recommendedName>
    <alternativeName>
        <fullName evidence="21 22">D-Ala-D-Ala ligase</fullName>
    </alternativeName>
    <alternativeName>
        <fullName evidence="20 22">D-alanylalanine synthetase</fullName>
    </alternativeName>
</protein>
<evidence type="ECO:0000256" key="10">
    <source>
        <dbReference type="ARBA" id="ARBA00022741"/>
    </source>
</evidence>
<feature type="binding site" evidence="23">
    <location>
        <begin position="296"/>
        <end position="297"/>
    </location>
    <ligand>
        <name>ATP</name>
        <dbReference type="ChEBI" id="CHEBI:30616"/>
    </ligand>
</feature>
<evidence type="ECO:0000313" key="28">
    <source>
        <dbReference type="Proteomes" id="UP000199183"/>
    </source>
</evidence>
<keyword evidence="15 24" id="KW-0464">Manganese</keyword>
<dbReference type="InterPro" id="IPR011095">
    <property type="entry name" value="Dala_Dala_lig_C"/>
</dbReference>
<comment type="pathway">
    <text evidence="4 22">Cell wall biogenesis; peptidoglycan biosynthesis.</text>
</comment>
<reference evidence="27 28" key="1">
    <citation type="submission" date="2016-10" db="EMBL/GenBank/DDBJ databases">
        <authorList>
            <person name="de Groot N.N."/>
        </authorList>
    </citation>
    <scope>NUCLEOTIDE SEQUENCE [LARGE SCALE GENOMIC DNA]</scope>
    <source>
        <strain evidence="27 28">DSM 21799</strain>
    </source>
</reference>
<evidence type="ECO:0000256" key="1">
    <source>
        <dbReference type="ARBA" id="ARBA00001936"/>
    </source>
</evidence>
<dbReference type="PROSITE" id="PS00843">
    <property type="entry name" value="DALA_DALA_LIGASE_1"/>
    <property type="match status" value="1"/>
</dbReference>
<evidence type="ECO:0000256" key="21">
    <source>
        <dbReference type="ARBA" id="ARBA00077154"/>
    </source>
</evidence>
<keyword evidence="28" id="KW-1185">Reference proteome</keyword>
<keyword evidence="12 24" id="KW-0460">Magnesium</keyword>
<dbReference type="PROSITE" id="PS50975">
    <property type="entry name" value="ATP_GRASP"/>
    <property type="match status" value="1"/>
</dbReference>
<evidence type="ECO:0000256" key="25">
    <source>
        <dbReference type="PROSITE-ProRule" id="PRU00409"/>
    </source>
</evidence>
<dbReference type="HAMAP" id="MF_00047">
    <property type="entry name" value="Dala_Dala_lig"/>
    <property type="match status" value="1"/>
</dbReference>
<feature type="binding site" evidence="23">
    <location>
        <begin position="199"/>
        <end position="206"/>
    </location>
    <ligand>
        <name>ATP</name>
        <dbReference type="ChEBI" id="CHEBI:30616"/>
    </ligand>
</feature>
<dbReference type="Pfam" id="PF01820">
    <property type="entry name" value="Dala_Dala_lig_N"/>
    <property type="match status" value="1"/>
</dbReference>
<dbReference type="GO" id="GO:0008360">
    <property type="term" value="P:regulation of cell shape"/>
    <property type="evidence" value="ECO:0007669"/>
    <property type="project" value="UniProtKB-KW"/>
</dbReference>
<feature type="domain" description="ATP-grasp" evidence="26">
    <location>
        <begin position="121"/>
        <end position="330"/>
    </location>
</feature>
<dbReference type="Gene3D" id="3.40.50.20">
    <property type="match status" value="1"/>
</dbReference>
<evidence type="ECO:0000256" key="22">
    <source>
        <dbReference type="HAMAP-Rule" id="MF_00047"/>
    </source>
</evidence>
<evidence type="ECO:0000256" key="4">
    <source>
        <dbReference type="ARBA" id="ARBA00004752"/>
    </source>
</evidence>
<evidence type="ECO:0000256" key="2">
    <source>
        <dbReference type="ARBA" id="ARBA00003921"/>
    </source>
</evidence>
<evidence type="ECO:0000256" key="14">
    <source>
        <dbReference type="ARBA" id="ARBA00022984"/>
    </source>
</evidence>
<dbReference type="InterPro" id="IPR000291">
    <property type="entry name" value="D-Ala_lig_Van_CS"/>
</dbReference>
<evidence type="ECO:0000256" key="16">
    <source>
        <dbReference type="ARBA" id="ARBA00023316"/>
    </source>
</evidence>
<dbReference type="PIRSF" id="PIRSF039102">
    <property type="entry name" value="Ddl/VanB"/>
    <property type="match status" value="1"/>
</dbReference>
<comment type="catalytic activity">
    <reaction evidence="17 22">
        <text>2 D-alanine + ATP = D-alanyl-D-alanine + ADP + phosphate + H(+)</text>
        <dbReference type="Rhea" id="RHEA:11224"/>
        <dbReference type="ChEBI" id="CHEBI:15378"/>
        <dbReference type="ChEBI" id="CHEBI:30616"/>
        <dbReference type="ChEBI" id="CHEBI:43474"/>
        <dbReference type="ChEBI" id="CHEBI:57416"/>
        <dbReference type="ChEBI" id="CHEBI:57822"/>
        <dbReference type="ChEBI" id="CHEBI:456216"/>
        <dbReference type="EC" id="6.3.2.4"/>
    </reaction>
</comment>
<evidence type="ECO:0000313" key="27">
    <source>
        <dbReference type="EMBL" id="SEC56507.1"/>
    </source>
</evidence>
<evidence type="ECO:0000256" key="15">
    <source>
        <dbReference type="ARBA" id="ARBA00023211"/>
    </source>
</evidence>
<dbReference type="SUPFAM" id="SSF56059">
    <property type="entry name" value="Glutathione synthetase ATP-binding domain-like"/>
    <property type="match status" value="1"/>
</dbReference>
<comment type="subcellular location">
    <subcellularLocation>
        <location evidence="3 22">Cytoplasm</location>
    </subcellularLocation>
</comment>
<gene>
    <name evidence="22" type="primary">ddl</name>
    <name evidence="27" type="ORF">SAMN04489806_3231</name>
</gene>
<dbReference type="PANTHER" id="PTHR23132">
    <property type="entry name" value="D-ALANINE--D-ALANINE LIGASE"/>
    <property type="match status" value="1"/>
</dbReference>
<evidence type="ECO:0000256" key="5">
    <source>
        <dbReference type="ARBA" id="ARBA00010871"/>
    </source>
</evidence>
<dbReference type="GO" id="GO:0009252">
    <property type="term" value="P:peptidoglycan biosynthetic process"/>
    <property type="evidence" value="ECO:0007669"/>
    <property type="project" value="UniProtKB-UniRule"/>
</dbReference>
<dbReference type="STRING" id="640635.SAMN04489806_3231"/>
<feature type="binding site" evidence="24">
    <location>
        <position position="285"/>
    </location>
    <ligand>
        <name>Mg(2+)</name>
        <dbReference type="ChEBI" id="CHEBI:18420"/>
        <label>1</label>
    </ligand>
</feature>
<dbReference type="GO" id="GO:0046872">
    <property type="term" value="F:metal ion binding"/>
    <property type="evidence" value="ECO:0007669"/>
    <property type="project" value="UniProtKB-KW"/>
</dbReference>
<evidence type="ECO:0000256" key="11">
    <source>
        <dbReference type="ARBA" id="ARBA00022840"/>
    </source>
</evidence>
<evidence type="ECO:0000259" key="26">
    <source>
        <dbReference type="PROSITE" id="PS50975"/>
    </source>
</evidence>
<feature type="binding site" evidence="23">
    <location>
        <begin position="161"/>
        <end position="163"/>
    </location>
    <ligand>
        <name>ATP</name>
        <dbReference type="ChEBI" id="CHEBI:30616"/>
    </ligand>
</feature>
<dbReference type="GO" id="GO:0005524">
    <property type="term" value="F:ATP binding"/>
    <property type="evidence" value="ECO:0007669"/>
    <property type="project" value="UniProtKB-UniRule"/>
</dbReference>
<name>A0A1H4TJE0_9MICO</name>
<dbReference type="InterPro" id="IPR011127">
    <property type="entry name" value="Dala_Dala_lig_N"/>
</dbReference>
<dbReference type="NCBIfam" id="NF002528">
    <property type="entry name" value="PRK01966.1-4"/>
    <property type="match status" value="1"/>
</dbReference>
<feature type="binding site" evidence="23">
    <location>
        <position position="117"/>
    </location>
    <ligand>
        <name>ATP</name>
        <dbReference type="ChEBI" id="CHEBI:30616"/>
    </ligand>
</feature>
<evidence type="ECO:0000256" key="3">
    <source>
        <dbReference type="ARBA" id="ARBA00004496"/>
    </source>
</evidence>
<dbReference type="InterPro" id="IPR013815">
    <property type="entry name" value="ATP_grasp_subdomain_1"/>
</dbReference>
<feature type="binding site" evidence="24">
    <location>
        <position position="299"/>
    </location>
    <ligand>
        <name>Mg(2+)</name>
        <dbReference type="ChEBI" id="CHEBI:18420"/>
        <label>2</label>
    </ligand>
</feature>
<keyword evidence="7 22" id="KW-0963">Cytoplasm</keyword>
<dbReference type="UniPathway" id="UPA00219"/>
<evidence type="ECO:0000256" key="19">
    <source>
        <dbReference type="ARBA" id="ARBA00068427"/>
    </source>
</evidence>
<feature type="binding site" evidence="23">
    <location>
        <begin position="169"/>
        <end position="170"/>
    </location>
    <ligand>
        <name>ATP</name>
        <dbReference type="ChEBI" id="CHEBI:30616"/>
    </ligand>
</feature>
<dbReference type="EC" id="6.3.2.4" evidence="6 22"/>
<dbReference type="GO" id="GO:0008716">
    <property type="term" value="F:D-alanine-D-alanine ligase activity"/>
    <property type="evidence" value="ECO:0007669"/>
    <property type="project" value="UniProtKB-UniRule"/>
</dbReference>
<dbReference type="Pfam" id="PF07478">
    <property type="entry name" value="Dala_Dala_lig_C"/>
    <property type="match status" value="1"/>
</dbReference>
<evidence type="ECO:0000256" key="24">
    <source>
        <dbReference type="PIRSR" id="PIRSR039102-3"/>
    </source>
</evidence>
<feature type="binding site" evidence="24">
    <location>
        <position position="297"/>
    </location>
    <ligand>
        <name>Mg(2+)</name>
        <dbReference type="ChEBI" id="CHEBI:18420"/>
        <label>2</label>
    </ligand>
</feature>
<keyword evidence="14 22" id="KW-0573">Peptidoglycan synthesis</keyword>
<organism evidence="27 28">
    <name type="scientific">Paramicrobacterium humi</name>
    <dbReference type="NCBI Taxonomy" id="640635"/>
    <lineage>
        <taxon>Bacteria</taxon>
        <taxon>Bacillati</taxon>
        <taxon>Actinomycetota</taxon>
        <taxon>Actinomycetes</taxon>
        <taxon>Micrococcales</taxon>
        <taxon>Microbacteriaceae</taxon>
        <taxon>Paramicrobacterium</taxon>
    </lineage>
</organism>
<comment type="pathway">
    <text evidence="18">Glycan biosynthesis.</text>
</comment>
<evidence type="ECO:0000256" key="18">
    <source>
        <dbReference type="ARBA" id="ARBA00060592"/>
    </source>
</evidence>
<keyword evidence="13 22" id="KW-0133">Cell shape</keyword>
<sequence>MLGAIDRSRFEVIPLGFTRDGALVLEDDDPQKFALGGAELPEVVDNGTRVHWPENAHSRELTVERDGQRSSLGVIDVVFPILHGSYGEDGTVQGLFELAGLPYVGSGVLASALAMDKHFTKTVLQHAGIAVAPWHTLSRHDWQSDPDAATAALRDLALPVFVKPARAGSSVGVSKVSDPTEMDAALRIAFDEDDTVLIEQGVVGREVEIAVLGARPGQKPRTSDHAGEIVVSGRDFYDFDAKYLGADGIELVCPAPMGSERLAEMKSIALTAFDAVGAEGLARVDFFLTDDGFVLNEVNTLPGFTPISMFPTCWIASGLSYADLITELIDVAVERGAR</sequence>
<comment type="cofactor">
    <cofactor evidence="1">
        <name>Mn(2+)</name>
        <dbReference type="ChEBI" id="CHEBI:29035"/>
    </cofactor>
</comment>
<evidence type="ECO:0000256" key="17">
    <source>
        <dbReference type="ARBA" id="ARBA00047614"/>
    </source>
</evidence>
<dbReference type="GO" id="GO:0071555">
    <property type="term" value="P:cell wall organization"/>
    <property type="evidence" value="ECO:0007669"/>
    <property type="project" value="UniProtKB-KW"/>
</dbReference>
<dbReference type="EMBL" id="FNRY01000002">
    <property type="protein sequence ID" value="SEC56507.1"/>
    <property type="molecule type" value="Genomic_DNA"/>
</dbReference>
<keyword evidence="16 22" id="KW-0961">Cell wall biogenesis/degradation</keyword>
<keyword evidence="9 24" id="KW-0479">Metal-binding</keyword>
<evidence type="ECO:0000256" key="12">
    <source>
        <dbReference type="ARBA" id="ARBA00022842"/>
    </source>
</evidence>
<dbReference type="FunFam" id="3.30.1490.20:FF:000007">
    <property type="entry name" value="D-alanine--D-alanine ligase"/>
    <property type="match status" value="1"/>
</dbReference>
<dbReference type="GO" id="GO:0005829">
    <property type="term" value="C:cytosol"/>
    <property type="evidence" value="ECO:0007669"/>
    <property type="project" value="TreeGrafter"/>
</dbReference>
<dbReference type="Gene3D" id="3.30.470.20">
    <property type="entry name" value="ATP-grasp fold, B domain"/>
    <property type="match status" value="1"/>
</dbReference>
<evidence type="ECO:0000256" key="6">
    <source>
        <dbReference type="ARBA" id="ARBA00012216"/>
    </source>
</evidence>
<evidence type="ECO:0000256" key="20">
    <source>
        <dbReference type="ARBA" id="ARBA00076288"/>
    </source>
</evidence>
<evidence type="ECO:0000256" key="23">
    <source>
        <dbReference type="PIRSR" id="PIRSR039102-2"/>
    </source>
</evidence>
<dbReference type="SUPFAM" id="SSF52440">
    <property type="entry name" value="PreATP-grasp domain"/>
    <property type="match status" value="1"/>
</dbReference>
<comment type="cofactor">
    <cofactor evidence="24">
        <name>Mg(2+)</name>
        <dbReference type="ChEBI" id="CHEBI:18420"/>
    </cofactor>
    <cofactor evidence="24">
        <name>Mn(2+)</name>
        <dbReference type="ChEBI" id="CHEBI:29035"/>
    </cofactor>
    <text evidence="24">Binds 2 magnesium or manganese ions per subunit.</text>
</comment>
<dbReference type="InterPro" id="IPR011761">
    <property type="entry name" value="ATP-grasp"/>
</dbReference>
<dbReference type="PANTHER" id="PTHR23132:SF25">
    <property type="entry name" value="D-ALANINE--D-ALANINE LIGASE A"/>
    <property type="match status" value="1"/>
</dbReference>
<comment type="similarity">
    <text evidence="5 22">Belongs to the D-alanine--D-alanine ligase family.</text>
</comment>
<proteinExistence type="inferred from homology"/>
<evidence type="ECO:0000256" key="13">
    <source>
        <dbReference type="ARBA" id="ARBA00022960"/>
    </source>
</evidence>
<dbReference type="NCBIfam" id="TIGR01205">
    <property type="entry name" value="D_ala_D_alaTIGR"/>
    <property type="match status" value="1"/>
</dbReference>
<keyword evidence="10 23" id="KW-0547">Nucleotide-binding</keyword>